<proteinExistence type="predicted"/>
<reference evidence="2" key="1">
    <citation type="journal article" date="2015" name="Nat. Genet.">
        <title>The genome and transcriptome of the zoonotic hookworm Ancylostoma ceylanicum identify infection-specific gene families.</title>
        <authorList>
            <person name="Schwarz E.M."/>
            <person name="Hu Y."/>
            <person name="Antoshechkin I."/>
            <person name="Miller M.M."/>
            <person name="Sternberg P.W."/>
            <person name="Aroian R.V."/>
        </authorList>
    </citation>
    <scope>NUCLEOTIDE SEQUENCE</scope>
    <source>
        <strain evidence="2">HY135</strain>
    </source>
</reference>
<dbReference type="Proteomes" id="UP000024635">
    <property type="component" value="Unassembled WGS sequence"/>
</dbReference>
<gene>
    <name evidence="1" type="primary">Acey_s0010.g959</name>
    <name evidence="1" type="ORF">Y032_0010g959</name>
</gene>
<evidence type="ECO:0000313" key="2">
    <source>
        <dbReference type="Proteomes" id="UP000024635"/>
    </source>
</evidence>
<sequence length="116" mass="12738">MGFPSILMKIQAWTHTTPLIFGKLSRKVPGTSASAVMGMGIEGVRFVRLLLACKAEGGNDVWGALKRMWLSCQMGNIGELPPKFACISPLLFSSGTTRSCYISKCCSYDQYSQYIM</sequence>
<keyword evidence="2" id="KW-1185">Reference proteome</keyword>
<organism evidence="1 2">
    <name type="scientific">Ancylostoma ceylanicum</name>
    <dbReference type="NCBI Taxonomy" id="53326"/>
    <lineage>
        <taxon>Eukaryota</taxon>
        <taxon>Metazoa</taxon>
        <taxon>Ecdysozoa</taxon>
        <taxon>Nematoda</taxon>
        <taxon>Chromadorea</taxon>
        <taxon>Rhabditida</taxon>
        <taxon>Rhabditina</taxon>
        <taxon>Rhabditomorpha</taxon>
        <taxon>Strongyloidea</taxon>
        <taxon>Ancylostomatidae</taxon>
        <taxon>Ancylostomatinae</taxon>
        <taxon>Ancylostoma</taxon>
    </lineage>
</organism>
<dbReference type="EMBL" id="JARK01001346">
    <property type="protein sequence ID" value="EYC26782.1"/>
    <property type="molecule type" value="Genomic_DNA"/>
</dbReference>
<evidence type="ECO:0000313" key="1">
    <source>
        <dbReference type="EMBL" id="EYC26782.1"/>
    </source>
</evidence>
<accession>A0A016VIC7</accession>
<protein>
    <submittedName>
        <fullName evidence="1">Uncharacterized protein</fullName>
    </submittedName>
</protein>
<comment type="caution">
    <text evidence="1">The sequence shown here is derived from an EMBL/GenBank/DDBJ whole genome shotgun (WGS) entry which is preliminary data.</text>
</comment>
<name>A0A016VIC7_9BILA</name>
<dbReference type="AlphaFoldDB" id="A0A016VIC7"/>